<reference evidence="4" key="1">
    <citation type="journal article" date="2019" name="Int. J. Syst. Evol. Microbiol.">
        <title>The Global Catalogue of Microorganisms (GCM) 10K type strain sequencing project: providing services to taxonomists for standard genome sequencing and annotation.</title>
        <authorList>
            <consortium name="The Broad Institute Genomics Platform"/>
            <consortium name="The Broad Institute Genome Sequencing Center for Infectious Disease"/>
            <person name="Wu L."/>
            <person name="Ma J."/>
        </authorList>
    </citation>
    <scope>NUCLEOTIDE SEQUENCE [LARGE SCALE GENOMIC DNA]</scope>
    <source>
        <strain evidence="4">JCM 18531</strain>
    </source>
</reference>
<evidence type="ECO:0000259" key="1">
    <source>
        <dbReference type="Pfam" id="PF07726"/>
    </source>
</evidence>
<dbReference type="Gene3D" id="1.10.8.80">
    <property type="entry name" value="Magnesium chelatase subunit I, C-Terminal domain"/>
    <property type="match status" value="1"/>
</dbReference>
<evidence type="ECO:0000313" key="4">
    <source>
        <dbReference type="Proteomes" id="UP001499974"/>
    </source>
</evidence>
<dbReference type="PANTHER" id="PTHR42759">
    <property type="entry name" value="MOXR FAMILY PROTEIN"/>
    <property type="match status" value="1"/>
</dbReference>
<comment type="caution">
    <text evidence="3">The sequence shown here is derived from an EMBL/GenBank/DDBJ whole genome shotgun (WGS) entry which is preliminary data.</text>
</comment>
<sequence length="331" mass="36191">MSEGRPGTGTEPMSVDQAADLAERVIAEVEKAVVGKREALLQVLAAVLAKGHVLLEDYPGLGKTLAARSFAQALGLDFRRAQFTPDLLPADLTGSFVYDQREARFDFRPGPIFTGLLLADEINRTPPKTQSALLEAMQERQVTVEGETFPLAAPFHVLATANPIEYEGTYPLPEAQLDRFLLRVSFGYPSPGEEYDVLARRLERRQEEVDLQRITDAEGLLAMQAAVETVTVDESVGRYCVDLATATRTHSDVLTGASPRGSLGLVLAARAFALIRRRDYVIPEDVKAVARSVLGHRVTVRPELWMTDASGRSVVDAVLAKVPTPATLERR</sequence>
<dbReference type="InterPro" id="IPR011703">
    <property type="entry name" value="ATPase_AAA-3"/>
</dbReference>
<name>A0ABP8WQL8_9ACTN</name>
<dbReference type="InterPro" id="IPR050764">
    <property type="entry name" value="CbbQ/NirQ/NorQ/GpvN"/>
</dbReference>
<accession>A0ABP8WQL8</accession>
<proteinExistence type="predicted"/>
<dbReference type="PIRSF" id="PIRSF002849">
    <property type="entry name" value="AAA_ATPase_chaperone_MoxR_prd"/>
    <property type="match status" value="1"/>
</dbReference>
<keyword evidence="4" id="KW-1185">Reference proteome</keyword>
<dbReference type="Proteomes" id="UP001499974">
    <property type="component" value="Unassembled WGS sequence"/>
</dbReference>
<dbReference type="PANTHER" id="PTHR42759:SF5">
    <property type="entry name" value="METHANOL DEHYDROGENASE REGULATOR"/>
    <property type="match status" value="1"/>
</dbReference>
<dbReference type="Gene3D" id="3.40.50.300">
    <property type="entry name" value="P-loop containing nucleotide triphosphate hydrolases"/>
    <property type="match status" value="1"/>
</dbReference>
<dbReference type="InterPro" id="IPR041628">
    <property type="entry name" value="ChlI/MoxR_AAA_lid"/>
</dbReference>
<dbReference type="SUPFAM" id="SSF52540">
    <property type="entry name" value="P-loop containing nucleoside triphosphate hydrolases"/>
    <property type="match status" value="1"/>
</dbReference>
<dbReference type="Pfam" id="PF07726">
    <property type="entry name" value="AAA_3"/>
    <property type="match status" value="1"/>
</dbReference>
<feature type="domain" description="ChlI/MoxR AAA lid" evidence="2">
    <location>
        <begin position="246"/>
        <end position="307"/>
    </location>
</feature>
<evidence type="ECO:0000259" key="2">
    <source>
        <dbReference type="Pfam" id="PF17863"/>
    </source>
</evidence>
<feature type="domain" description="ATPase AAA-3" evidence="1">
    <location>
        <begin position="52"/>
        <end position="182"/>
    </location>
</feature>
<dbReference type="CDD" id="cd00009">
    <property type="entry name" value="AAA"/>
    <property type="match status" value="1"/>
</dbReference>
<dbReference type="InterPro" id="IPR027417">
    <property type="entry name" value="P-loop_NTPase"/>
</dbReference>
<dbReference type="EMBL" id="BAABKM010000001">
    <property type="protein sequence ID" value="GAA4692994.1"/>
    <property type="molecule type" value="Genomic_DNA"/>
</dbReference>
<evidence type="ECO:0000313" key="3">
    <source>
        <dbReference type="EMBL" id="GAA4692994.1"/>
    </source>
</evidence>
<gene>
    <name evidence="3" type="ORF">GCM10023349_05220</name>
</gene>
<protein>
    <submittedName>
        <fullName evidence="3">MoxR family ATPase</fullName>
    </submittedName>
</protein>
<dbReference type="RefSeq" id="WP_345518933.1">
    <property type="nucleotide sequence ID" value="NZ_BAABKM010000001.1"/>
</dbReference>
<organism evidence="3 4">
    <name type="scientific">Nocardioides conyzicola</name>
    <dbReference type="NCBI Taxonomy" id="1651781"/>
    <lineage>
        <taxon>Bacteria</taxon>
        <taxon>Bacillati</taxon>
        <taxon>Actinomycetota</taxon>
        <taxon>Actinomycetes</taxon>
        <taxon>Propionibacteriales</taxon>
        <taxon>Nocardioidaceae</taxon>
        <taxon>Nocardioides</taxon>
    </lineage>
</organism>
<dbReference type="Pfam" id="PF17863">
    <property type="entry name" value="AAA_lid_2"/>
    <property type="match status" value="1"/>
</dbReference>